<feature type="non-terminal residue" evidence="2">
    <location>
        <position position="149"/>
    </location>
</feature>
<protein>
    <submittedName>
        <fullName evidence="2">Uncharacterized protein</fullName>
    </submittedName>
</protein>
<sequence length="149" mass="16345">GGEKSADLGLAVMLEQDDSWRKWTGNTRMLLSTKRQGEGQAFNVSLHDAIACNCQPSDAAGAKQAYGSWSKQQEQRWTLTSAIEQYRELFKHWPNKLEDMVRPYPNNVLSGETSLMRKLFPDILQRQKAAAAARGDSAGNGSGGAESNG</sequence>
<feature type="compositionally biased region" description="Gly residues" evidence="1">
    <location>
        <begin position="138"/>
        <end position="149"/>
    </location>
</feature>
<evidence type="ECO:0000256" key="1">
    <source>
        <dbReference type="SAM" id="MobiDB-lite"/>
    </source>
</evidence>
<dbReference type="Proteomes" id="UP001519887">
    <property type="component" value="Unassembled WGS sequence"/>
</dbReference>
<gene>
    <name evidence="2" type="ORF">K0U00_48045</name>
</gene>
<reference evidence="2 3" key="1">
    <citation type="submission" date="2021-07" db="EMBL/GenBank/DDBJ databases">
        <title>Paenibacillus radiodurans sp. nov., isolated from the southeastern edge of Tengger Desert.</title>
        <authorList>
            <person name="Zhang G."/>
        </authorList>
    </citation>
    <scope>NUCLEOTIDE SEQUENCE [LARGE SCALE GENOMIC DNA]</scope>
    <source>
        <strain evidence="2 3">CCM 7311</strain>
    </source>
</reference>
<name>A0ABS7CLL5_9BACL</name>
<evidence type="ECO:0000313" key="2">
    <source>
        <dbReference type="EMBL" id="MBW7461829.1"/>
    </source>
</evidence>
<dbReference type="EMBL" id="JAHZIK010003315">
    <property type="protein sequence ID" value="MBW7461829.1"/>
    <property type="molecule type" value="Genomic_DNA"/>
</dbReference>
<evidence type="ECO:0000313" key="3">
    <source>
        <dbReference type="Proteomes" id="UP001519887"/>
    </source>
</evidence>
<organism evidence="2 3">
    <name type="scientific">Paenibacillus sepulcri</name>
    <dbReference type="NCBI Taxonomy" id="359917"/>
    <lineage>
        <taxon>Bacteria</taxon>
        <taxon>Bacillati</taxon>
        <taxon>Bacillota</taxon>
        <taxon>Bacilli</taxon>
        <taxon>Bacillales</taxon>
        <taxon>Paenibacillaceae</taxon>
        <taxon>Paenibacillus</taxon>
    </lineage>
</organism>
<accession>A0ABS7CLL5</accession>
<feature type="non-terminal residue" evidence="2">
    <location>
        <position position="1"/>
    </location>
</feature>
<proteinExistence type="predicted"/>
<comment type="caution">
    <text evidence="2">The sequence shown here is derived from an EMBL/GenBank/DDBJ whole genome shotgun (WGS) entry which is preliminary data.</text>
</comment>
<feature type="region of interest" description="Disordered" evidence="1">
    <location>
        <begin position="130"/>
        <end position="149"/>
    </location>
</feature>
<keyword evidence="3" id="KW-1185">Reference proteome</keyword>